<dbReference type="InterPro" id="IPR013108">
    <property type="entry name" value="Amidohydro_3"/>
</dbReference>
<dbReference type="EMBL" id="AWVQ01000363">
    <property type="protein sequence ID" value="ERK70885.1"/>
    <property type="molecule type" value="Genomic_DNA"/>
</dbReference>
<name>U2R6L8_LEIAQ</name>
<evidence type="ECO:0000313" key="2">
    <source>
        <dbReference type="EMBL" id="ERK70885.1"/>
    </source>
</evidence>
<dbReference type="RefSeq" id="WP_021763217.1">
    <property type="nucleotide sequence ID" value="NZ_KI272242.1"/>
</dbReference>
<evidence type="ECO:0000313" key="3">
    <source>
        <dbReference type="Proteomes" id="UP000016605"/>
    </source>
</evidence>
<reference evidence="2 3" key="1">
    <citation type="submission" date="2013-08" db="EMBL/GenBank/DDBJ databases">
        <authorList>
            <person name="Weinstock G."/>
            <person name="Sodergren E."/>
            <person name="Wylie T."/>
            <person name="Fulton L."/>
            <person name="Fulton R."/>
            <person name="Fronick C."/>
            <person name="O'Laughlin M."/>
            <person name="Godfrey J."/>
            <person name="Miner T."/>
            <person name="Herter B."/>
            <person name="Appelbaum E."/>
            <person name="Cordes M."/>
            <person name="Lek S."/>
            <person name="Wollam A."/>
            <person name="Pepin K.H."/>
            <person name="Palsikar V.B."/>
            <person name="Mitreva M."/>
            <person name="Wilson R.K."/>
        </authorList>
    </citation>
    <scope>NUCLEOTIDE SEQUENCE [LARGE SCALE GENOMIC DNA]</scope>
    <source>
        <strain evidence="2 3">ATCC 14665</strain>
    </source>
</reference>
<dbReference type="InterPro" id="IPR011059">
    <property type="entry name" value="Metal-dep_hydrolase_composite"/>
</dbReference>
<protein>
    <recommendedName>
        <fullName evidence="1">Amidohydrolase 3 domain-containing protein</fullName>
    </recommendedName>
</protein>
<dbReference type="SUPFAM" id="SSF51338">
    <property type="entry name" value="Composite domain of metallo-dependent hydrolases"/>
    <property type="match status" value="1"/>
</dbReference>
<dbReference type="GO" id="GO:0016810">
    <property type="term" value="F:hydrolase activity, acting on carbon-nitrogen (but not peptide) bonds"/>
    <property type="evidence" value="ECO:0007669"/>
    <property type="project" value="InterPro"/>
</dbReference>
<feature type="non-terminal residue" evidence="2">
    <location>
        <position position="1"/>
    </location>
</feature>
<accession>U2R6L8</accession>
<dbReference type="Pfam" id="PF07969">
    <property type="entry name" value="Amidohydro_3"/>
    <property type="match status" value="1"/>
</dbReference>
<dbReference type="Proteomes" id="UP000016605">
    <property type="component" value="Unassembled WGS sequence"/>
</dbReference>
<organism evidence="2 3">
    <name type="scientific">Leifsonia aquatica ATCC 14665</name>
    <dbReference type="NCBI Taxonomy" id="1358026"/>
    <lineage>
        <taxon>Bacteria</taxon>
        <taxon>Bacillati</taxon>
        <taxon>Actinomycetota</taxon>
        <taxon>Actinomycetes</taxon>
        <taxon>Micrococcales</taxon>
        <taxon>Microbacteriaceae</taxon>
        <taxon>Leifsonia</taxon>
    </lineage>
</organism>
<gene>
    <name evidence="2" type="ORF">N136_02772</name>
</gene>
<dbReference type="HOGENOM" id="CLU_3001074_0_0_11"/>
<proteinExistence type="predicted"/>
<sequence>DAAASVGDGDWRGRIAPGFAADVAVLDADVFEDGAASLLRARVIETVVAGRSAYSA</sequence>
<feature type="domain" description="Amidohydrolase 3" evidence="1">
    <location>
        <begin position="2"/>
        <end position="54"/>
    </location>
</feature>
<evidence type="ECO:0000259" key="1">
    <source>
        <dbReference type="Pfam" id="PF07969"/>
    </source>
</evidence>
<comment type="caution">
    <text evidence="2">The sequence shown here is derived from an EMBL/GenBank/DDBJ whole genome shotgun (WGS) entry which is preliminary data.</text>
</comment>
<dbReference type="AlphaFoldDB" id="U2R6L8"/>